<evidence type="ECO:0000313" key="4">
    <source>
        <dbReference type="EMBL" id="TID26823.1"/>
    </source>
</evidence>
<dbReference type="EMBL" id="SNSC02000002">
    <property type="protein sequence ID" value="TID26823.1"/>
    <property type="molecule type" value="Genomic_DNA"/>
</dbReference>
<reference evidence="4 5" key="1">
    <citation type="submission" date="2019-04" db="EMBL/GenBank/DDBJ databases">
        <title>High contiguity whole genome sequence and gene annotation resource for two Venturia nashicola isolates.</title>
        <authorList>
            <person name="Prokchorchik M."/>
            <person name="Won K."/>
            <person name="Lee Y."/>
            <person name="Choi E.D."/>
            <person name="Segonzac C."/>
            <person name="Sohn K.H."/>
        </authorList>
    </citation>
    <scope>NUCLEOTIDE SEQUENCE [LARGE SCALE GENOMIC DNA]</scope>
    <source>
        <strain evidence="4 5">PRI2</strain>
    </source>
</reference>
<feature type="region of interest" description="Disordered" evidence="2">
    <location>
        <begin position="1294"/>
        <end position="1344"/>
    </location>
</feature>
<feature type="compositionally biased region" description="Polar residues" evidence="2">
    <location>
        <begin position="119"/>
        <end position="128"/>
    </location>
</feature>
<feature type="region of interest" description="Disordered" evidence="2">
    <location>
        <begin position="1516"/>
        <end position="1565"/>
    </location>
</feature>
<feature type="region of interest" description="Disordered" evidence="2">
    <location>
        <begin position="755"/>
        <end position="778"/>
    </location>
</feature>
<protein>
    <recommendedName>
        <fullName evidence="3">GYF domain-containing protein</fullName>
    </recommendedName>
</protein>
<dbReference type="STRING" id="86259.A0A4Z1PE63"/>
<feature type="compositionally biased region" description="Basic and acidic residues" evidence="2">
    <location>
        <begin position="1132"/>
        <end position="1142"/>
    </location>
</feature>
<feature type="compositionally biased region" description="Low complexity" evidence="2">
    <location>
        <begin position="324"/>
        <end position="339"/>
    </location>
</feature>
<keyword evidence="1" id="KW-0175">Coiled coil</keyword>
<feature type="region of interest" description="Disordered" evidence="2">
    <location>
        <begin position="935"/>
        <end position="978"/>
    </location>
</feature>
<dbReference type="Pfam" id="PF02213">
    <property type="entry name" value="GYF"/>
    <property type="match status" value="1"/>
</dbReference>
<feature type="compositionally biased region" description="Polar residues" evidence="2">
    <location>
        <begin position="169"/>
        <end position="186"/>
    </location>
</feature>
<feature type="region of interest" description="Disordered" evidence="2">
    <location>
        <begin position="116"/>
        <end position="135"/>
    </location>
</feature>
<feature type="region of interest" description="Disordered" evidence="2">
    <location>
        <begin position="546"/>
        <end position="595"/>
    </location>
</feature>
<keyword evidence="5" id="KW-1185">Reference proteome</keyword>
<feature type="compositionally biased region" description="Low complexity" evidence="2">
    <location>
        <begin position="1"/>
        <end position="19"/>
    </location>
</feature>
<dbReference type="PROSITE" id="PS50829">
    <property type="entry name" value="GYF"/>
    <property type="match status" value="1"/>
</dbReference>
<feature type="compositionally biased region" description="Basic and acidic residues" evidence="2">
    <location>
        <begin position="363"/>
        <end position="375"/>
    </location>
</feature>
<feature type="coiled-coil region" evidence="1">
    <location>
        <begin position="1244"/>
        <end position="1271"/>
    </location>
</feature>
<feature type="region of interest" description="Disordered" evidence="2">
    <location>
        <begin position="1108"/>
        <end position="1161"/>
    </location>
</feature>
<feature type="compositionally biased region" description="Low complexity" evidence="2">
    <location>
        <begin position="935"/>
        <end position="948"/>
    </location>
</feature>
<dbReference type="InterPro" id="IPR003169">
    <property type="entry name" value="GYF"/>
</dbReference>
<feature type="compositionally biased region" description="Polar residues" evidence="2">
    <location>
        <begin position="1524"/>
        <end position="1534"/>
    </location>
</feature>
<feature type="compositionally biased region" description="Polar residues" evidence="2">
    <location>
        <begin position="33"/>
        <end position="67"/>
    </location>
</feature>
<organism evidence="4 5">
    <name type="scientific">Venturia nashicola</name>
    <dbReference type="NCBI Taxonomy" id="86259"/>
    <lineage>
        <taxon>Eukaryota</taxon>
        <taxon>Fungi</taxon>
        <taxon>Dikarya</taxon>
        <taxon>Ascomycota</taxon>
        <taxon>Pezizomycotina</taxon>
        <taxon>Dothideomycetes</taxon>
        <taxon>Pleosporomycetidae</taxon>
        <taxon>Venturiales</taxon>
        <taxon>Venturiaceae</taxon>
        <taxon>Venturia</taxon>
    </lineage>
</organism>
<dbReference type="OrthoDB" id="48509at2759"/>
<accession>A0A4Z1PE63</accession>
<feature type="compositionally biased region" description="Polar residues" evidence="2">
    <location>
        <begin position="1299"/>
        <end position="1314"/>
    </location>
</feature>
<dbReference type="PANTHER" id="PTHR14445">
    <property type="entry name" value="GRB10 INTERACTING GYF PROTEIN"/>
    <property type="match status" value="1"/>
</dbReference>
<feature type="region of interest" description="Disordered" evidence="2">
    <location>
        <begin position="640"/>
        <end position="684"/>
    </location>
</feature>
<feature type="compositionally biased region" description="Basic and acidic residues" evidence="2">
    <location>
        <begin position="273"/>
        <end position="282"/>
    </location>
</feature>
<dbReference type="SUPFAM" id="SSF55277">
    <property type="entry name" value="GYF domain"/>
    <property type="match status" value="1"/>
</dbReference>
<dbReference type="InterPro" id="IPR035445">
    <property type="entry name" value="GYF-like_dom_sf"/>
</dbReference>
<sequence length="1565" mass="165217">MAPSTFASAAAASSNPNSSRTEGSGDWSRRANGATQTFRRSSNAPTTANSAHQRDGSASQPRTSTDSPGVYIPPHRGNGIASEHRYSKDQLLLLYKNQSESENIGEVPSSLYIGAWEPNITNGNSSASWGRRDEPKDTHGGDLCWDRGAQTVPLGLNGFTEEEKDIFSGSVNSPNPTKAPATTNKDGTPKDVTSHRKISISQSINSPGGYGLTSPTSARPRNTRRETNEAYPFPQSPSATSRFSRDDSSAATPPPALLRRRTDMKDGQMGPGTEERDKDKSGNNDALPFVGLKRSVTGGLGSASPSNWTSTSGSGFGAMGAFGLGNFAPASGSGPSAAATDKRSGFGSMRGESRFKTLMSKSSSEDVRRDMKEKASMGNLGKVQDHDKGNSSWMEARFNRPTSEDTDPFPEQDLPSGSAALNGALDASPPQQRGFSGFVNQGGNDDFSAFGMTSDTIGDAIHQTPHRSQGGHEQMSPTDTNPYQSPENDKTAHQEEEDSDGSDIPPARLLNLGGFGSNQNALPGLGPFGGIGRHPGAFEIAASDRSQTSSVGPGGRGFPNLNGLGGLPGLGGPSPWGASQGGLGTPTRERAGFGGAFGDPYGSMAELQSPVLAGLGSGGGFGAAPGSGLGGAVGRGSKLGSLFSSGMQEQTRSTDQGRQGSDEMTFDNFDRQHPGFGGSFGRNAFGQNAIGARENDSPFRSGRGVFDEMMANASRNEGQTPMGEPIGHGQFSGNGATPVLSAQASQEPLGLHRTGTQPQLHRQPSVVGASPGAGNPPVSQLRQMVMPDRMRWIYKDPNNTTQGPWSGLEMHDWYKNGYFTPELLIKRVEDPEFEPLAQLIRRIGNSREPFLVPQIGVPHELPPQTRGAQGPVAPGAQPPFASSFPSFGTTLTAEQQNALERRKQEEQFLMARQKEHLAQQQLLLKQIHVAGPAHGGLQQLSHQGSGHLPQLSHQTSGHSLHSKPSFGSVTSPSGYQPSPTVGPLMGGQPVPASGFFDNSFRSAPNGSMGPIGSGGEMLGNIREDDFPGMMERLNMRGNAQQGPVGYGQNQTHDVHAQQVQTMLNDRARLEREQAEHDARQQGFGQEEFEGQHAADRFQRFRNLRAHAEHELQQSGPSREEHEQAEEAALKSQIEHIQRDQARAADATPSAEPQSLTQQVQAAASAKQAVAQQTTWTKMDISTMEPLQHPPQSSSPMPAPIAQRKQNLVETLAEESLSPTQSPSVETPISASIAPWAKEPVEAPKAQSLKEIQEAEARRAAKHEELAAAQRRAVYERELAAAQAAALATPAPGLPPGASWASTQSPAPSAITSGPSVWGAKTPSKPSGKTLAQIQREEENKKQRAAAATAVSAGISAAVSTPQLSTGKRYADLASKTASPAPIVGGSAWSTVGAGGKVKAVPPLPGSPAVRAVSGSVPTAPAKPLMASRSSTLTSAQIAKMSKADALDEFKKWASGELMRGQLSKEVSAPEFVEALLSLGSDIEILTEAVHQVAKTIDSRHFAEEFVRRKKQADKGVVEPLGTASPVNKQATGNEWSAVAKKGQAPASPAVAEPAFKMAKTKGRRK</sequence>
<evidence type="ECO:0000313" key="5">
    <source>
        <dbReference type="Proteomes" id="UP000298493"/>
    </source>
</evidence>
<dbReference type="InterPro" id="IPR051640">
    <property type="entry name" value="GRB10-interact_GYF"/>
</dbReference>
<feature type="compositionally biased region" description="Polar residues" evidence="2">
    <location>
        <begin position="1323"/>
        <end position="1332"/>
    </location>
</feature>
<feature type="compositionally biased region" description="Gly residues" evidence="2">
    <location>
        <begin position="314"/>
        <end position="323"/>
    </location>
</feature>
<feature type="region of interest" description="Disordered" evidence="2">
    <location>
        <begin position="166"/>
        <end position="512"/>
    </location>
</feature>
<feature type="compositionally biased region" description="Polar residues" evidence="2">
    <location>
        <begin position="429"/>
        <end position="443"/>
    </location>
</feature>
<feature type="compositionally biased region" description="Gly residues" evidence="2">
    <location>
        <begin position="552"/>
        <end position="584"/>
    </location>
</feature>
<feature type="compositionally biased region" description="Polar residues" evidence="2">
    <location>
        <begin position="965"/>
        <end position="978"/>
    </location>
</feature>
<evidence type="ECO:0000256" key="1">
    <source>
        <dbReference type="SAM" id="Coils"/>
    </source>
</evidence>
<gene>
    <name evidence="4" type="ORF">E6O75_ATG01316</name>
</gene>
<dbReference type="CDD" id="cd00072">
    <property type="entry name" value="GYF"/>
    <property type="match status" value="1"/>
</dbReference>
<dbReference type="Gene3D" id="3.30.1490.40">
    <property type="match status" value="1"/>
</dbReference>
<proteinExistence type="predicted"/>
<evidence type="ECO:0000256" key="2">
    <source>
        <dbReference type="SAM" id="MobiDB-lite"/>
    </source>
</evidence>
<dbReference type="SMART" id="SM00444">
    <property type="entry name" value="GYF"/>
    <property type="match status" value="1"/>
</dbReference>
<feature type="region of interest" description="Disordered" evidence="2">
    <location>
        <begin position="715"/>
        <end position="737"/>
    </location>
</feature>
<feature type="domain" description="GYF" evidence="3">
    <location>
        <begin position="789"/>
        <end position="844"/>
    </location>
</feature>
<feature type="region of interest" description="Disordered" evidence="2">
    <location>
        <begin position="1"/>
        <end position="84"/>
    </location>
</feature>
<feature type="compositionally biased region" description="Polar residues" evidence="2">
    <location>
        <begin position="642"/>
        <end position="659"/>
    </location>
</feature>
<name>A0A4Z1PE63_9PEZI</name>
<dbReference type="Proteomes" id="UP000298493">
    <property type="component" value="Unassembled WGS sequence"/>
</dbReference>
<dbReference type="GO" id="GO:0005829">
    <property type="term" value="C:cytosol"/>
    <property type="evidence" value="ECO:0007669"/>
    <property type="project" value="TreeGrafter"/>
</dbReference>
<feature type="compositionally biased region" description="Polar residues" evidence="2">
    <location>
        <begin position="475"/>
        <end position="486"/>
    </location>
</feature>
<evidence type="ECO:0000259" key="3">
    <source>
        <dbReference type="PROSITE" id="PS50829"/>
    </source>
</evidence>
<feature type="compositionally biased region" description="Basic and acidic residues" evidence="2">
    <location>
        <begin position="1108"/>
        <end position="1121"/>
    </location>
</feature>
<comment type="caution">
    <text evidence="4">The sequence shown here is derived from an EMBL/GenBank/DDBJ whole genome shotgun (WGS) entry which is preliminary data.</text>
</comment>
<dbReference type="PANTHER" id="PTHR14445:SF36">
    <property type="entry name" value="FI03272P-RELATED"/>
    <property type="match status" value="1"/>
</dbReference>